<reference evidence="3" key="2">
    <citation type="journal article" date="2017" name="Genome Announc.">
        <title>Draft genome sequence of Paludibacter jiangxiensis NM7(T), a propionate-producing fermentative bacterium.</title>
        <authorList>
            <person name="Qiu Y.-L."/>
            <person name="Tourlousse D.M."/>
            <person name="Matsuura N."/>
            <person name="Ohashi A."/>
            <person name="Sekiguchi Y."/>
        </authorList>
    </citation>
    <scope>NUCLEOTIDE SEQUENCE [LARGE SCALE GENOMIC DNA]</scope>
    <source>
        <strain evidence="3">NM7</strain>
    </source>
</reference>
<dbReference type="Gene3D" id="1.10.10.2910">
    <property type="match status" value="1"/>
</dbReference>
<name>A0A170YQ50_9BACT</name>
<feature type="domain" description="IrrE N-terminal-like" evidence="1">
    <location>
        <begin position="168"/>
        <end position="291"/>
    </location>
</feature>
<dbReference type="InterPro" id="IPR010359">
    <property type="entry name" value="IrrE_HExxH"/>
</dbReference>
<dbReference type="PANTHER" id="PTHR43236">
    <property type="entry name" value="ANTITOXIN HIGA1"/>
    <property type="match status" value="1"/>
</dbReference>
<reference evidence="3" key="1">
    <citation type="submission" date="2016-04" db="EMBL/GenBank/DDBJ databases">
        <title>Draft genome sequence of Paludibacter jiangxiensis strain NM7.</title>
        <authorList>
            <person name="Qiu Y."/>
            <person name="Matsuura N."/>
            <person name="Ohashi A."/>
            <person name="Tourlousse M.D."/>
            <person name="Sekiguchi Y."/>
        </authorList>
    </citation>
    <scope>NUCLEOTIDE SEQUENCE [LARGE SCALE GENOMIC DNA]</scope>
    <source>
        <strain evidence="3">NM7</strain>
    </source>
</reference>
<proteinExistence type="predicted"/>
<organism evidence="2 3">
    <name type="scientific">Paludibacter jiangxiensis</name>
    <dbReference type="NCBI Taxonomy" id="681398"/>
    <lineage>
        <taxon>Bacteria</taxon>
        <taxon>Pseudomonadati</taxon>
        <taxon>Bacteroidota</taxon>
        <taxon>Bacteroidia</taxon>
        <taxon>Bacteroidales</taxon>
        <taxon>Paludibacteraceae</taxon>
        <taxon>Paludibacter</taxon>
    </lineage>
</organism>
<dbReference type="RefSeq" id="WP_068701793.1">
    <property type="nucleotide sequence ID" value="NZ_BDCR01000001.1"/>
</dbReference>
<protein>
    <recommendedName>
        <fullName evidence="1">IrrE N-terminal-like domain-containing protein</fullName>
    </recommendedName>
</protein>
<accession>A0A170YQ50</accession>
<sequence length="378" mass="43675">MKQVVNITPDMISWAIKRAGFSVDVFIEKHPQIVAWIEGTKQPTVKQLEDFARKTYLPFGYFFLPEPPKEELPIPFFRTNNNVLAQININVYDTILLLQQRQDWLKNYLIDNEFDRLDFVGRFSNNDAVSSIVEDIRKTLNLHESWACEFKTWEAAQNHLVEQIEDKGIIVVFNGVVENNGYRKIPVDECRGFVMVDAMAPFMFVNNADSKAAQMFTILHELAHIWIGRSAGFDFRKLQPAQDANEQLCDKVAAEFLVPKNTFISFWNQKPNYKAASHFFKVSEIVIARRALDNGLISKDAFFSFYEEYIHREFAKKEDQTGGGDFYATARKRLSLTFATHVFNALRSGDLLYRDAYKLTSLKGDTFQAFFAKNFNMA</sequence>
<dbReference type="Pfam" id="PF06114">
    <property type="entry name" value="Peptidase_M78"/>
    <property type="match status" value="1"/>
</dbReference>
<comment type="caution">
    <text evidence="2">The sequence shown here is derived from an EMBL/GenBank/DDBJ whole genome shotgun (WGS) entry which is preliminary data.</text>
</comment>
<dbReference type="EMBL" id="BDCR01000001">
    <property type="protein sequence ID" value="GAT61971.1"/>
    <property type="molecule type" value="Genomic_DNA"/>
</dbReference>
<dbReference type="InterPro" id="IPR052345">
    <property type="entry name" value="Rad_response_metalloprotease"/>
</dbReference>
<dbReference type="AlphaFoldDB" id="A0A170YQ50"/>
<dbReference type="Proteomes" id="UP000076586">
    <property type="component" value="Unassembled WGS sequence"/>
</dbReference>
<evidence type="ECO:0000259" key="1">
    <source>
        <dbReference type="Pfam" id="PF06114"/>
    </source>
</evidence>
<evidence type="ECO:0000313" key="2">
    <source>
        <dbReference type="EMBL" id="GAT61971.1"/>
    </source>
</evidence>
<keyword evidence="3" id="KW-1185">Reference proteome</keyword>
<dbReference type="STRING" id="681398.PJIAN_1560"/>
<gene>
    <name evidence="2" type="ORF">PJIAN_1560</name>
</gene>
<dbReference type="PANTHER" id="PTHR43236:SF2">
    <property type="entry name" value="BLL0069 PROTEIN"/>
    <property type="match status" value="1"/>
</dbReference>
<evidence type="ECO:0000313" key="3">
    <source>
        <dbReference type="Proteomes" id="UP000076586"/>
    </source>
</evidence>
<dbReference type="OrthoDB" id="9796786at2"/>